<sequence length="60" mass="6439">MRENPRITAVNLSAVKAFCIGLAFSAISLCYRSSRDTAIMIRLGHGRIGVTQTTGRSGVL</sequence>
<dbReference type="Proteomes" id="UP000325313">
    <property type="component" value="Unassembled WGS sequence"/>
</dbReference>
<evidence type="ECO:0000313" key="3">
    <source>
        <dbReference type="EMBL" id="KAA1078883.1"/>
    </source>
</evidence>
<keyword evidence="4" id="KW-1185">Reference proteome</keyword>
<evidence type="ECO:0000313" key="5">
    <source>
        <dbReference type="Proteomes" id="UP000325313"/>
    </source>
</evidence>
<keyword evidence="1" id="KW-0812">Transmembrane</keyword>
<protein>
    <submittedName>
        <fullName evidence="3">Uncharacterized protein</fullName>
    </submittedName>
</protein>
<feature type="transmembrane region" description="Helical" evidence="1">
    <location>
        <begin position="12"/>
        <end position="31"/>
    </location>
</feature>
<dbReference type="Proteomes" id="UP000324748">
    <property type="component" value="Unassembled WGS sequence"/>
</dbReference>
<comment type="caution">
    <text evidence="3">The sequence shown here is derived from an EMBL/GenBank/DDBJ whole genome shotgun (WGS) entry which is preliminary data.</text>
</comment>
<dbReference type="AlphaFoldDB" id="A0A5B0MR32"/>
<proteinExistence type="predicted"/>
<evidence type="ECO:0000256" key="1">
    <source>
        <dbReference type="SAM" id="Phobius"/>
    </source>
</evidence>
<keyword evidence="1" id="KW-0472">Membrane</keyword>
<dbReference type="EMBL" id="VDEP01000446">
    <property type="protein sequence ID" value="KAA1078883.1"/>
    <property type="molecule type" value="Genomic_DNA"/>
</dbReference>
<organism evidence="3 5">
    <name type="scientific">Puccinia graminis f. sp. tritici</name>
    <dbReference type="NCBI Taxonomy" id="56615"/>
    <lineage>
        <taxon>Eukaryota</taxon>
        <taxon>Fungi</taxon>
        <taxon>Dikarya</taxon>
        <taxon>Basidiomycota</taxon>
        <taxon>Pucciniomycotina</taxon>
        <taxon>Pucciniomycetes</taxon>
        <taxon>Pucciniales</taxon>
        <taxon>Pucciniaceae</taxon>
        <taxon>Puccinia</taxon>
    </lineage>
</organism>
<keyword evidence="1" id="KW-1133">Transmembrane helix</keyword>
<name>A0A5B0MR32_PUCGR</name>
<accession>A0A5B0MR32</accession>
<dbReference type="EMBL" id="VSWC01000145">
    <property type="protein sequence ID" value="KAA1076908.1"/>
    <property type="molecule type" value="Genomic_DNA"/>
</dbReference>
<gene>
    <name evidence="2" type="ORF">PGT21_023601</name>
    <name evidence="3" type="ORF">PGTUg99_014667</name>
</gene>
<evidence type="ECO:0000313" key="4">
    <source>
        <dbReference type="Proteomes" id="UP000324748"/>
    </source>
</evidence>
<evidence type="ECO:0000313" key="2">
    <source>
        <dbReference type="EMBL" id="KAA1076908.1"/>
    </source>
</evidence>
<reference evidence="4 5" key="1">
    <citation type="submission" date="2019-05" db="EMBL/GenBank/DDBJ databases">
        <title>Emergence of the Ug99 lineage of the wheat stem rust pathogen through somatic hybridization.</title>
        <authorList>
            <person name="Li F."/>
            <person name="Upadhyaya N.M."/>
            <person name="Sperschneider J."/>
            <person name="Matny O."/>
            <person name="Nguyen-Phuc H."/>
            <person name="Mago R."/>
            <person name="Raley C."/>
            <person name="Miller M.E."/>
            <person name="Silverstein K.A.T."/>
            <person name="Henningsen E."/>
            <person name="Hirsch C.D."/>
            <person name="Visser B."/>
            <person name="Pretorius Z.A."/>
            <person name="Steffenson B.J."/>
            <person name="Schwessinger B."/>
            <person name="Dodds P.N."/>
            <person name="Figueroa M."/>
        </authorList>
    </citation>
    <scope>NUCLEOTIDE SEQUENCE [LARGE SCALE GENOMIC DNA]</scope>
    <source>
        <strain evidence="2">21-0</strain>
        <strain evidence="3 5">Ug99</strain>
    </source>
</reference>